<sequence length="68" mass="7066">MAVLAAGVGIVGSFVSAALFAPIAIALGYLAIRKPTSSRWPAWVGWITAAVSTLNLVAWLFIFVSSST</sequence>
<dbReference type="AlphaFoldDB" id="A0A897NVY9"/>
<evidence type="ECO:0008006" key="4">
    <source>
        <dbReference type="Google" id="ProtNLM"/>
    </source>
</evidence>
<name>A0A897NVY9_9EURY</name>
<reference evidence="2 3" key="1">
    <citation type="submission" date="2020-11" db="EMBL/GenBank/DDBJ databases">
        <title>Carbohydrate-dependent, anaerobic sulfur respiration: A novel catabolism in halophilic archaea.</title>
        <authorList>
            <person name="Sorokin D.Y."/>
            <person name="Messina E."/>
            <person name="Smedile F."/>
            <person name="La Cono V."/>
            <person name="Hallsworth J.E."/>
            <person name="Yakimov M.M."/>
        </authorList>
    </citation>
    <scope>NUCLEOTIDE SEQUENCE [LARGE SCALE GENOMIC DNA]</scope>
    <source>
        <strain evidence="2 3">HSR-Est</strain>
    </source>
</reference>
<dbReference type="Proteomes" id="UP000663292">
    <property type="component" value="Chromosome"/>
</dbReference>
<accession>A0A897NVY9</accession>
<protein>
    <recommendedName>
        <fullName evidence="4">DUF4190 domain-containing protein</fullName>
    </recommendedName>
</protein>
<keyword evidence="3" id="KW-1185">Reference proteome</keyword>
<keyword evidence="1" id="KW-0472">Membrane</keyword>
<organism evidence="2 3">
    <name type="scientific">Halapricum desulfuricans</name>
    <dbReference type="NCBI Taxonomy" id="2841257"/>
    <lineage>
        <taxon>Archaea</taxon>
        <taxon>Methanobacteriati</taxon>
        <taxon>Methanobacteriota</taxon>
        <taxon>Stenosarchaea group</taxon>
        <taxon>Halobacteria</taxon>
        <taxon>Halobacteriales</taxon>
        <taxon>Haloarculaceae</taxon>
        <taxon>Halapricum</taxon>
    </lineage>
</organism>
<dbReference type="EMBL" id="CP064791">
    <property type="protein sequence ID" value="QSG14913.1"/>
    <property type="molecule type" value="Genomic_DNA"/>
</dbReference>
<feature type="transmembrane region" description="Helical" evidence="1">
    <location>
        <begin position="6"/>
        <end position="31"/>
    </location>
</feature>
<keyword evidence="1" id="KW-1133">Transmembrane helix</keyword>
<gene>
    <name evidence="2" type="ORF">HSEST_1382</name>
</gene>
<proteinExistence type="predicted"/>
<evidence type="ECO:0000256" key="1">
    <source>
        <dbReference type="SAM" id="Phobius"/>
    </source>
</evidence>
<keyword evidence="1" id="KW-0812">Transmembrane</keyword>
<evidence type="ECO:0000313" key="3">
    <source>
        <dbReference type="Proteomes" id="UP000663292"/>
    </source>
</evidence>
<feature type="transmembrane region" description="Helical" evidence="1">
    <location>
        <begin position="43"/>
        <end position="64"/>
    </location>
</feature>
<evidence type="ECO:0000313" key="2">
    <source>
        <dbReference type="EMBL" id="QSG14913.1"/>
    </source>
</evidence>